<name>A0ABP7XTQ0_9FLAO</name>
<reference evidence="2" key="1">
    <citation type="journal article" date="2019" name="Int. J. Syst. Evol. Microbiol.">
        <title>The Global Catalogue of Microorganisms (GCM) 10K type strain sequencing project: providing services to taxonomists for standard genome sequencing and annotation.</title>
        <authorList>
            <consortium name="The Broad Institute Genomics Platform"/>
            <consortium name="The Broad Institute Genome Sequencing Center for Infectious Disease"/>
            <person name="Wu L."/>
            <person name="Ma J."/>
        </authorList>
    </citation>
    <scope>NUCLEOTIDE SEQUENCE [LARGE SCALE GENOMIC DNA]</scope>
    <source>
        <strain evidence="2">JCM 17386</strain>
    </source>
</reference>
<dbReference type="Proteomes" id="UP001501333">
    <property type="component" value="Unassembled WGS sequence"/>
</dbReference>
<dbReference type="EMBL" id="BAABAO010000003">
    <property type="protein sequence ID" value="GAA4125796.1"/>
    <property type="molecule type" value="Genomic_DNA"/>
</dbReference>
<proteinExistence type="predicted"/>
<evidence type="ECO:0000313" key="2">
    <source>
        <dbReference type="Proteomes" id="UP001501333"/>
    </source>
</evidence>
<accession>A0ABP7XTQ0</accession>
<sequence length="155" mass="18278">MKNALEIANRFREVILNGTWIANTNFRDQLENLDWKIAVSPIQDLNTIATLAQHIHYYINGINQVFKGGTLDIKDQFSFDFPPIHSQEKWETFLIKFWNDAEEFALLTEQMPDEKLDAVFVDAKYGTYKRNIEAMIEHSYYHLGQIVFIKKQLNY</sequence>
<comment type="caution">
    <text evidence="1">The sequence shown here is derived from an EMBL/GenBank/DDBJ whole genome shotgun (WGS) entry which is preliminary data.</text>
</comment>
<dbReference type="SUPFAM" id="SSF109854">
    <property type="entry name" value="DinB/YfiT-like putative metalloenzymes"/>
    <property type="match status" value="1"/>
</dbReference>
<protein>
    <recommendedName>
        <fullName evidence="3">DUF1572 domain-containing protein</fullName>
    </recommendedName>
</protein>
<dbReference type="RefSeq" id="WP_229352771.1">
    <property type="nucleotide sequence ID" value="NZ_BAABAO010000003.1"/>
</dbReference>
<keyword evidence="2" id="KW-1185">Reference proteome</keyword>
<gene>
    <name evidence="1" type="ORF">GCM10022250_11930</name>
</gene>
<evidence type="ECO:0000313" key="1">
    <source>
        <dbReference type="EMBL" id="GAA4125796.1"/>
    </source>
</evidence>
<dbReference type="InterPro" id="IPR034660">
    <property type="entry name" value="DinB/YfiT-like"/>
</dbReference>
<dbReference type="Gene3D" id="1.20.120.450">
    <property type="entry name" value="dinb family like domain"/>
    <property type="match status" value="1"/>
</dbReference>
<evidence type="ECO:0008006" key="3">
    <source>
        <dbReference type="Google" id="ProtNLM"/>
    </source>
</evidence>
<organism evidence="1 2">
    <name type="scientific">Flavobacterium chungbukense</name>
    <dbReference type="NCBI Taxonomy" id="877464"/>
    <lineage>
        <taxon>Bacteria</taxon>
        <taxon>Pseudomonadati</taxon>
        <taxon>Bacteroidota</taxon>
        <taxon>Flavobacteriia</taxon>
        <taxon>Flavobacteriales</taxon>
        <taxon>Flavobacteriaceae</taxon>
        <taxon>Flavobacterium</taxon>
    </lineage>
</organism>